<organism evidence="3 4">
    <name type="scientific">Phytophthora rubi</name>
    <dbReference type="NCBI Taxonomy" id="129364"/>
    <lineage>
        <taxon>Eukaryota</taxon>
        <taxon>Sar</taxon>
        <taxon>Stramenopiles</taxon>
        <taxon>Oomycota</taxon>
        <taxon>Peronosporomycetes</taxon>
        <taxon>Peronosporales</taxon>
        <taxon>Peronosporaceae</taxon>
        <taxon>Phytophthora</taxon>
    </lineage>
</organism>
<dbReference type="AlphaFoldDB" id="A0A6A4FU95"/>
<evidence type="ECO:0000313" key="3">
    <source>
        <dbReference type="EMBL" id="KAE9349579.1"/>
    </source>
</evidence>
<protein>
    <submittedName>
        <fullName evidence="3">Uncharacterized protein</fullName>
    </submittedName>
</protein>
<name>A0A6A4FU95_9STRA</name>
<feature type="coiled-coil region" evidence="1">
    <location>
        <begin position="12"/>
        <end position="39"/>
    </location>
</feature>
<keyword evidence="1" id="KW-0175">Coiled coil</keyword>
<reference evidence="3 4" key="1">
    <citation type="submission" date="2018-08" db="EMBL/GenBank/DDBJ databases">
        <title>Genomic investigation of the strawberry pathogen Phytophthora fragariae indicates pathogenicity is determined by transcriptional variation in three key races.</title>
        <authorList>
            <person name="Adams T.M."/>
            <person name="Armitage A.D."/>
            <person name="Sobczyk M.K."/>
            <person name="Bates H.J."/>
            <person name="Dunwell J.M."/>
            <person name="Nellist C.F."/>
            <person name="Harrison R.J."/>
        </authorList>
    </citation>
    <scope>NUCLEOTIDE SEQUENCE [LARGE SCALE GENOMIC DNA]</scope>
    <source>
        <strain evidence="3 4">SCRP333</strain>
    </source>
</reference>
<comment type="caution">
    <text evidence="3">The sequence shown here is derived from an EMBL/GenBank/DDBJ whole genome shotgun (WGS) entry which is preliminary data.</text>
</comment>
<evidence type="ECO:0000256" key="1">
    <source>
        <dbReference type="SAM" id="Coils"/>
    </source>
</evidence>
<proteinExistence type="predicted"/>
<evidence type="ECO:0000313" key="4">
    <source>
        <dbReference type="Proteomes" id="UP000434957"/>
    </source>
</evidence>
<sequence length="264" mass="29539">MEELARRQLVRLEKSTEENARLRRLVRRRELQIKAVEREFKRRIRATSSLTISKPRLLCADSIPPLRNIDIATDLIAGMDEVYADLDNFFRQVKMHEVACPGRRNNSATYQDRNIFLDLLDCYVLPFDLRQTEHAIWTLKTTPVGKTDDVSAQVSRSNLLVPEPVHRDWLPTMGGVPPRGPLVGGETPSVLSGAVSTPNGREDLMPPARSPTFCSRRSTPADQATLSTGRVRGPEPPRAKPAKNQARGVTPEAPSNKSMGERAR</sequence>
<feature type="region of interest" description="Disordered" evidence="2">
    <location>
        <begin position="170"/>
        <end position="264"/>
    </location>
</feature>
<evidence type="ECO:0000256" key="2">
    <source>
        <dbReference type="SAM" id="MobiDB-lite"/>
    </source>
</evidence>
<accession>A0A6A4FU95</accession>
<gene>
    <name evidence="3" type="ORF">PR003_g5820</name>
</gene>
<dbReference type="Proteomes" id="UP000434957">
    <property type="component" value="Unassembled WGS sequence"/>
</dbReference>
<dbReference type="EMBL" id="QXFT01000248">
    <property type="protein sequence ID" value="KAE9349579.1"/>
    <property type="molecule type" value="Genomic_DNA"/>
</dbReference>
<keyword evidence="4" id="KW-1185">Reference proteome</keyword>
<feature type="compositionally biased region" description="Polar residues" evidence="2">
    <location>
        <begin position="212"/>
        <end position="228"/>
    </location>
</feature>